<feature type="region of interest" description="Disordered" evidence="1">
    <location>
        <begin position="1105"/>
        <end position="1313"/>
    </location>
</feature>
<evidence type="ECO:0000313" key="4">
    <source>
        <dbReference type="Proteomes" id="UP001159405"/>
    </source>
</evidence>
<accession>A0ABN8P3R8</accession>
<name>A0ABN8P3R8_9CNID</name>
<evidence type="ECO:0000259" key="2">
    <source>
        <dbReference type="Pfam" id="PF24923"/>
    </source>
</evidence>
<dbReference type="Pfam" id="PF00612">
    <property type="entry name" value="IQ"/>
    <property type="match status" value="1"/>
</dbReference>
<comment type="caution">
    <text evidence="3">The sequence shown here is derived from an EMBL/GenBank/DDBJ whole genome shotgun (WGS) entry which is preliminary data.</text>
</comment>
<dbReference type="SMART" id="SM00015">
    <property type="entry name" value="IQ"/>
    <property type="match status" value="1"/>
</dbReference>
<dbReference type="InterPro" id="IPR000048">
    <property type="entry name" value="IQ_motif_EF-hand-BS"/>
</dbReference>
<reference evidence="3 4" key="1">
    <citation type="submission" date="2022-05" db="EMBL/GenBank/DDBJ databases">
        <authorList>
            <consortium name="Genoscope - CEA"/>
            <person name="William W."/>
        </authorList>
    </citation>
    <scope>NUCLEOTIDE SEQUENCE [LARGE SCALE GENOMIC DNA]</scope>
</reference>
<feature type="compositionally biased region" description="Basic and acidic residues" evidence="1">
    <location>
        <begin position="1126"/>
        <end position="1174"/>
    </location>
</feature>
<feature type="compositionally biased region" description="Basic and acidic residues" evidence="1">
    <location>
        <begin position="1239"/>
        <end position="1257"/>
    </location>
</feature>
<dbReference type="InterPro" id="IPR056855">
    <property type="entry name" value="ATP-grasp_IQCH"/>
</dbReference>
<dbReference type="EMBL" id="CALNXK010000050">
    <property type="protein sequence ID" value="CAH3132176.1"/>
    <property type="molecule type" value="Genomic_DNA"/>
</dbReference>
<dbReference type="Proteomes" id="UP001159405">
    <property type="component" value="Unassembled WGS sequence"/>
</dbReference>
<keyword evidence="4" id="KW-1185">Reference proteome</keyword>
<sequence>MLKMFSLTDIPPGPTDIGEILVKVQDDLRHLKEQIISQATVSTEVIDLKTLESAIERTEQSVRDKAEQIIHSTNNTVLTLPSLEGPVAVSTKKKQQDANRDQRIVAFKKSGVAQKASFKSLLEPIAVAKEGNRPGPNAPAPGQQTRDLRNLKILSNPSHPAARNILNDRYGVALPHIVDKHEHASQVPGKVVTGSTIDPLSTLPRANKVDPSRTPPPITEDDAQKGILSLIERGLIPPAAELTLQPPPVRHHQAILHEAEQQFSRYTAPPPNEVIGVGGYNLSVIKMDPSGVLQAARQTSSSTEKNRRMLTSASQQPTSIRKGWTQNSKMKPLPLKAIEAPNTIPVPASTPANELKSVHKFVIQNGKTRVTSQDYLDFKQHYCLSWGSILSLILNLEELLTNYCVPIAFIDGDRLADLALVFELEQEPTLEHFLTCILNAEDVEKIIKTPGRRYLGPKGTEMAAIKIQSTWRRYKDRSAYLLYRKRKWAAGVIAISWIMSCKISMVRKQLKETRKLQLKRFKIRAKEFRDNWPRIKNSRRVVIHIPSLGYAQHIRDELSEIKILQNLQMARLCDIEDPKVEVIYLSPVELNDEVYQYYSKLLAMKARRPNASDSDPRASGDDEEEDDIENRYKIIVPDAVDRFPTHNMCLSSILKYSPRTIKRLKNLIKGRDAYIVPGVLHKDDIYLADLLDIPVLSPEPEVATLYSTKSGSKRIFLSAKVEIPPGHFDIYSLPQLHESVAKLVTENLHVKRWLFKMDNEFDGRGTAYCDVTPHLKCYSWALKECQRYGEKWSKKWAHEPTLIRVSAEIPEIMAHHASPVNSDLYPTWEKFLQDFLKRGGVIEACPPSHSITALCVDVLIEPTGESSILSMGDQIHASSRFRCWGYSVPQTSVDPSLLCTAVDAVANACKLRGIVGYFSIDFVTFIDPKSLEQVVWAVDLKLRYSDSMAMTKLMRYVSAGHFEPAISSFVVPVKKKREESGRRRRRKTVEDDEPPPNPNRFAILSTRLLHSNLSVIHYSVFFQMCRAHGIGFDMKEKAGTIFTLVDSSKREHLGMIVMSDDLQGSLSTFARNLSVIHQEISAPNMQGESNFQPAIDDIDSILGTTEENKQNPTTPPSKTPQLHAPRPKEMQRILQEHHQQMHTIEKDKKEMEEEKEKQRLAEEQKKSTPVEERVQTGQSSAPPPSPAVALSPIGSTGVLDETRPTSGTSRRGSNAAGPSTDNLNTSGPSDASSNNNVVEKNHEVTKETGQPKEKVLEESNSESVAESPGPVSQEDKSRARPSSVKSTPDSTKKSTTLFPREGASVKRSSSAKD</sequence>
<protein>
    <recommendedName>
        <fullName evidence="2">IQCH-like ATP-grasp domain-containing protein</fullName>
    </recommendedName>
</protein>
<feature type="compositionally biased region" description="Low complexity" evidence="1">
    <location>
        <begin position="1282"/>
        <end position="1296"/>
    </location>
</feature>
<dbReference type="CDD" id="cd23767">
    <property type="entry name" value="IQCD"/>
    <property type="match status" value="1"/>
</dbReference>
<organism evidence="3 4">
    <name type="scientific">Porites lobata</name>
    <dbReference type="NCBI Taxonomy" id="104759"/>
    <lineage>
        <taxon>Eukaryota</taxon>
        <taxon>Metazoa</taxon>
        <taxon>Cnidaria</taxon>
        <taxon>Anthozoa</taxon>
        <taxon>Hexacorallia</taxon>
        <taxon>Scleractinia</taxon>
        <taxon>Fungiina</taxon>
        <taxon>Poritidae</taxon>
        <taxon>Porites</taxon>
    </lineage>
</organism>
<dbReference type="PROSITE" id="PS50096">
    <property type="entry name" value="IQ"/>
    <property type="match status" value="1"/>
</dbReference>
<dbReference type="PANTHER" id="PTHR14465:SF0">
    <property type="entry name" value="IQ DOMAIN-CONTAINING PROTEIN H"/>
    <property type="match status" value="1"/>
</dbReference>
<dbReference type="InterPro" id="IPR038752">
    <property type="entry name" value="IQCH"/>
</dbReference>
<feature type="region of interest" description="Disordered" evidence="1">
    <location>
        <begin position="977"/>
        <end position="998"/>
    </location>
</feature>
<feature type="compositionally biased region" description="Polar residues" evidence="1">
    <location>
        <begin position="1204"/>
        <end position="1238"/>
    </location>
</feature>
<dbReference type="Pfam" id="PF24923">
    <property type="entry name" value="ATP-grasp_IQCH"/>
    <property type="match status" value="1"/>
</dbReference>
<dbReference type="PANTHER" id="PTHR14465">
    <property type="entry name" value="IQ DOMAIN-CONTAINING PROTEIN H"/>
    <property type="match status" value="1"/>
</dbReference>
<evidence type="ECO:0000256" key="1">
    <source>
        <dbReference type="SAM" id="MobiDB-lite"/>
    </source>
</evidence>
<feature type="region of interest" description="Disordered" evidence="1">
    <location>
        <begin position="298"/>
        <end position="321"/>
    </location>
</feature>
<gene>
    <name evidence="3" type="ORF">PLOB_00036452</name>
</gene>
<evidence type="ECO:0000313" key="3">
    <source>
        <dbReference type="EMBL" id="CAH3132176.1"/>
    </source>
</evidence>
<proteinExistence type="predicted"/>
<feature type="domain" description="IQCH-like ATP-grasp" evidence="2">
    <location>
        <begin position="700"/>
        <end position="963"/>
    </location>
</feature>
<feature type="region of interest" description="Disordered" evidence="1">
    <location>
        <begin position="185"/>
        <end position="220"/>
    </location>
</feature>